<keyword evidence="7" id="KW-0186">Copper</keyword>
<keyword evidence="10" id="KW-0325">Glycoprotein</keyword>
<evidence type="ECO:0000313" key="15">
    <source>
        <dbReference type="Proteomes" id="UP000807306"/>
    </source>
</evidence>
<comment type="subcellular location">
    <subcellularLocation>
        <location evidence="2">Secreted</location>
    </subcellularLocation>
</comment>
<feature type="compositionally biased region" description="Low complexity" evidence="12">
    <location>
        <begin position="319"/>
        <end position="333"/>
    </location>
</feature>
<evidence type="ECO:0000256" key="9">
    <source>
        <dbReference type="ARBA" id="ARBA00023157"/>
    </source>
</evidence>
<keyword evidence="6" id="KW-0560">Oxidoreductase</keyword>
<keyword evidence="8" id="KW-0503">Monooxygenase</keyword>
<evidence type="ECO:0000256" key="3">
    <source>
        <dbReference type="ARBA" id="ARBA00022525"/>
    </source>
</evidence>
<evidence type="ECO:0000256" key="11">
    <source>
        <dbReference type="ARBA" id="ARBA00046340"/>
    </source>
</evidence>
<dbReference type="EMBL" id="MU157890">
    <property type="protein sequence ID" value="KAF9524967.1"/>
    <property type="molecule type" value="Genomic_DNA"/>
</dbReference>
<evidence type="ECO:0000256" key="13">
    <source>
        <dbReference type="SAM" id="SignalP"/>
    </source>
</evidence>
<comment type="cofactor">
    <cofactor evidence="1">
        <name>Cu(2+)</name>
        <dbReference type="ChEBI" id="CHEBI:29036"/>
    </cofactor>
</comment>
<feature type="signal peptide" evidence="13">
    <location>
        <begin position="1"/>
        <end position="24"/>
    </location>
</feature>
<evidence type="ECO:0000256" key="2">
    <source>
        <dbReference type="ARBA" id="ARBA00004613"/>
    </source>
</evidence>
<keyword evidence="4" id="KW-0479">Metal-binding</keyword>
<evidence type="ECO:0000313" key="14">
    <source>
        <dbReference type="EMBL" id="KAF9524967.1"/>
    </source>
</evidence>
<evidence type="ECO:0000256" key="5">
    <source>
        <dbReference type="ARBA" id="ARBA00022729"/>
    </source>
</evidence>
<evidence type="ECO:0000256" key="1">
    <source>
        <dbReference type="ARBA" id="ARBA00001973"/>
    </source>
</evidence>
<evidence type="ECO:0000256" key="7">
    <source>
        <dbReference type="ARBA" id="ARBA00023008"/>
    </source>
</evidence>
<evidence type="ECO:0000256" key="6">
    <source>
        <dbReference type="ARBA" id="ARBA00023002"/>
    </source>
</evidence>
<dbReference type="GO" id="GO:0005576">
    <property type="term" value="C:extracellular region"/>
    <property type="evidence" value="ECO:0007669"/>
    <property type="project" value="UniProtKB-SubCell"/>
</dbReference>
<sequence>MKKTGVMNFGWLIIIMVITGSVQGHLTAWNKGMYCLNGTDPGQVHYDTNDAVQPLYQLTQKDWWFHHINKCDEFPPAPGDFLELPANGNFTVEHAVNRAFTTLSYGGKNTAIYGDGKNHGPDFGFSSDGKPGNDSCITEPNIHTQNETMAAGTVFAISYVSDLAKVTQENLVVFTVLEHTPWKRIATYQVPNLPACPDGGCICAWGWVPNGCGIPNMYMLPYRCKVTGITGNATVAPGVPPVWCETDAKQCVVGAKQMVYWHQLDGNNVEVDGFDLAGENKSPGYNSKMGFPNGAQRDIFLKEGSAPTQHVPSSGADQPTTPTKSSSISPSPSRSTVLSVMILILTLWI</sequence>
<gene>
    <name evidence="14" type="ORF">CPB83DRAFT_860323</name>
</gene>
<keyword evidence="3" id="KW-0964">Secreted</keyword>
<keyword evidence="9" id="KW-1015">Disulfide bond</keyword>
<evidence type="ECO:0000256" key="12">
    <source>
        <dbReference type="SAM" id="MobiDB-lite"/>
    </source>
</evidence>
<evidence type="ECO:0000256" key="4">
    <source>
        <dbReference type="ARBA" id="ARBA00022723"/>
    </source>
</evidence>
<dbReference type="Proteomes" id="UP000807306">
    <property type="component" value="Unassembled WGS sequence"/>
</dbReference>
<dbReference type="GO" id="GO:0046872">
    <property type="term" value="F:metal ion binding"/>
    <property type="evidence" value="ECO:0007669"/>
    <property type="project" value="UniProtKB-KW"/>
</dbReference>
<accession>A0A9P6E9M0</accession>
<name>A0A9P6E9M0_9AGAR</name>
<dbReference type="OrthoDB" id="2019572at2759"/>
<feature type="chain" id="PRO_5040131977" evidence="13">
    <location>
        <begin position="25"/>
        <end position="349"/>
    </location>
</feature>
<comment type="similarity">
    <text evidence="11">Belongs to the polysaccharide monooxygenase AA14 family.</text>
</comment>
<proteinExistence type="inferred from homology"/>
<evidence type="ECO:0000256" key="8">
    <source>
        <dbReference type="ARBA" id="ARBA00023033"/>
    </source>
</evidence>
<organism evidence="14 15">
    <name type="scientific">Crepidotus variabilis</name>
    <dbReference type="NCBI Taxonomy" id="179855"/>
    <lineage>
        <taxon>Eukaryota</taxon>
        <taxon>Fungi</taxon>
        <taxon>Dikarya</taxon>
        <taxon>Basidiomycota</taxon>
        <taxon>Agaricomycotina</taxon>
        <taxon>Agaricomycetes</taxon>
        <taxon>Agaricomycetidae</taxon>
        <taxon>Agaricales</taxon>
        <taxon>Agaricineae</taxon>
        <taxon>Crepidotaceae</taxon>
        <taxon>Crepidotus</taxon>
    </lineage>
</organism>
<keyword evidence="5 13" id="KW-0732">Signal</keyword>
<dbReference type="InterPro" id="IPR054497">
    <property type="entry name" value="LPMO_AA14"/>
</dbReference>
<keyword evidence="15" id="KW-1185">Reference proteome</keyword>
<dbReference type="GO" id="GO:0004497">
    <property type="term" value="F:monooxygenase activity"/>
    <property type="evidence" value="ECO:0007669"/>
    <property type="project" value="UniProtKB-KW"/>
</dbReference>
<dbReference type="Pfam" id="PF22810">
    <property type="entry name" value="LPMO_AA14"/>
    <property type="match status" value="1"/>
</dbReference>
<feature type="region of interest" description="Disordered" evidence="12">
    <location>
        <begin position="306"/>
        <end position="333"/>
    </location>
</feature>
<evidence type="ECO:0000256" key="10">
    <source>
        <dbReference type="ARBA" id="ARBA00023180"/>
    </source>
</evidence>
<reference evidence="14" key="1">
    <citation type="submission" date="2020-11" db="EMBL/GenBank/DDBJ databases">
        <authorList>
            <consortium name="DOE Joint Genome Institute"/>
            <person name="Ahrendt S."/>
            <person name="Riley R."/>
            <person name="Andreopoulos W."/>
            <person name="Labutti K."/>
            <person name="Pangilinan J."/>
            <person name="Ruiz-Duenas F.J."/>
            <person name="Barrasa J.M."/>
            <person name="Sanchez-Garcia M."/>
            <person name="Camarero S."/>
            <person name="Miyauchi S."/>
            <person name="Serrano A."/>
            <person name="Linde D."/>
            <person name="Babiker R."/>
            <person name="Drula E."/>
            <person name="Ayuso-Fernandez I."/>
            <person name="Pacheco R."/>
            <person name="Padilla G."/>
            <person name="Ferreira P."/>
            <person name="Barriuso J."/>
            <person name="Kellner H."/>
            <person name="Castanera R."/>
            <person name="Alfaro M."/>
            <person name="Ramirez L."/>
            <person name="Pisabarro A.G."/>
            <person name="Kuo A."/>
            <person name="Tritt A."/>
            <person name="Lipzen A."/>
            <person name="He G."/>
            <person name="Yan M."/>
            <person name="Ng V."/>
            <person name="Cullen D."/>
            <person name="Martin F."/>
            <person name="Rosso M.-N."/>
            <person name="Henrissat B."/>
            <person name="Hibbett D."/>
            <person name="Martinez A.T."/>
            <person name="Grigoriev I.V."/>
        </authorList>
    </citation>
    <scope>NUCLEOTIDE SEQUENCE</scope>
    <source>
        <strain evidence="14">CBS 506.95</strain>
    </source>
</reference>
<dbReference type="AlphaFoldDB" id="A0A9P6E9M0"/>
<protein>
    <submittedName>
        <fullName evidence="14">Uncharacterized protein</fullName>
    </submittedName>
</protein>
<comment type="caution">
    <text evidence="14">The sequence shown here is derived from an EMBL/GenBank/DDBJ whole genome shotgun (WGS) entry which is preliminary data.</text>
</comment>
<feature type="compositionally biased region" description="Polar residues" evidence="12">
    <location>
        <begin position="306"/>
        <end position="318"/>
    </location>
</feature>